<dbReference type="EMBL" id="JACKWZ010000021">
    <property type="protein sequence ID" value="KAF9421845.1"/>
    <property type="molecule type" value="Genomic_DNA"/>
</dbReference>
<protein>
    <submittedName>
        <fullName evidence="1">Uncharacterized protein</fullName>
    </submittedName>
</protein>
<feature type="non-terminal residue" evidence="1">
    <location>
        <position position="120"/>
    </location>
</feature>
<evidence type="ECO:0000313" key="1">
    <source>
        <dbReference type="EMBL" id="KAF9421845.1"/>
    </source>
</evidence>
<evidence type="ECO:0000313" key="2">
    <source>
        <dbReference type="Proteomes" id="UP000648187"/>
    </source>
</evidence>
<sequence length="120" mass="13563">CVHRILNTVATQETDRRDDGGDVDASRPRIKMFDRPGFCVFGQIMVVTKLDNMASYSTYTGKPKIFFPKKVRSEESLLSPEKTSKTSRWVCLTCDNMVAVIRDESYAFTAVMKLNVLVGM</sequence>
<proteinExistence type="predicted"/>
<comment type="caution">
    <text evidence="1">The sequence shown here is derived from an EMBL/GenBank/DDBJ whole genome shotgun (WGS) entry which is preliminary data.</text>
</comment>
<dbReference type="AlphaFoldDB" id="A0A835GNK2"/>
<name>A0A835GNK2_SPOEX</name>
<keyword evidence="2" id="KW-1185">Reference proteome</keyword>
<reference evidence="1" key="1">
    <citation type="submission" date="2020-08" db="EMBL/GenBank/DDBJ databases">
        <title>Spodoptera exigua strain:BAW_Kor-Di-RS1 Genome sequencing and assembly.</title>
        <authorList>
            <person name="Kim J."/>
            <person name="Nam H.Y."/>
            <person name="Kwon M."/>
            <person name="Choi J.H."/>
            <person name="Cho S.R."/>
            <person name="Kim G.-H."/>
        </authorList>
    </citation>
    <scope>NUCLEOTIDE SEQUENCE</scope>
    <source>
        <strain evidence="1">BAW_Kor-Di-RS1</strain>
        <tissue evidence="1">Whole-body</tissue>
    </source>
</reference>
<organism evidence="1 2">
    <name type="scientific">Spodoptera exigua</name>
    <name type="common">Beet armyworm</name>
    <name type="synonym">Noctua fulgens</name>
    <dbReference type="NCBI Taxonomy" id="7107"/>
    <lineage>
        <taxon>Eukaryota</taxon>
        <taxon>Metazoa</taxon>
        <taxon>Ecdysozoa</taxon>
        <taxon>Arthropoda</taxon>
        <taxon>Hexapoda</taxon>
        <taxon>Insecta</taxon>
        <taxon>Pterygota</taxon>
        <taxon>Neoptera</taxon>
        <taxon>Endopterygota</taxon>
        <taxon>Lepidoptera</taxon>
        <taxon>Glossata</taxon>
        <taxon>Ditrysia</taxon>
        <taxon>Noctuoidea</taxon>
        <taxon>Noctuidae</taxon>
        <taxon>Amphipyrinae</taxon>
        <taxon>Spodoptera</taxon>
    </lineage>
</organism>
<accession>A0A835GNK2</accession>
<gene>
    <name evidence="1" type="ORF">HW555_002285</name>
</gene>
<dbReference type="Proteomes" id="UP000648187">
    <property type="component" value="Unassembled WGS sequence"/>
</dbReference>